<feature type="compositionally biased region" description="Polar residues" evidence="4">
    <location>
        <begin position="230"/>
        <end position="244"/>
    </location>
</feature>
<evidence type="ECO:0000256" key="2">
    <source>
        <dbReference type="ARBA" id="ARBA00004496"/>
    </source>
</evidence>
<dbReference type="SUPFAM" id="SSF111430">
    <property type="entry name" value="YAP1 redox domain"/>
    <property type="match status" value="1"/>
</dbReference>
<protein>
    <recommendedName>
        <fullName evidence="5">BZIP domain-containing protein</fullName>
    </recommendedName>
</protein>
<dbReference type="PROSITE" id="PS50217">
    <property type="entry name" value="BZIP"/>
    <property type="match status" value="1"/>
</dbReference>
<evidence type="ECO:0000256" key="1">
    <source>
        <dbReference type="ARBA" id="ARBA00004123"/>
    </source>
</evidence>
<evidence type="ECO:0000313" key="7">
    <source>
        <dbReference type="Proteomes" id="UP001222932"/>
    </source>
</evidence>
<feature type="domain" description="BZIP" evidence="5">
    <location>
        <begin position="137"/>
        <end position="200"/>
    </location>
</feature>
<feature type="region of interest" description="Disordered" evidence="4">
    <location>
        <begin position="530"/>
        <end position="563"/>
    </location>
</feature>
<feature type="region of interest" description="Disordered" evidence="4">
    <location>
        <begin position="28"/>
        <end position="162"/>
    </location>
</feature>
<keyword evidence="3" id="KW-0539">Nucleus</keyword>
<evidence type="ECO:0000256" key="3">
    <source>
        <dbReference type="ARBA" id="ARBA00023242"/>
    </source>
</evidence>
<organism evidence="6 7">
    <name type="scientific">Cutaneotrichosporon spelunceum</name>
    <dbReference type="NCBI Taxonomy" id="1672016"/>
    <lineage>
        <taxon>Eukaryota</taxon>
        <taxon>Fungi</taxon>
        <taxon>Dikarya</taxon>
        <taxon>Basidiomycota</taxon>
        <taxon>Agaricomycotina</taxon>
        <taxon>Tremellomycetes</taxon>
        <taxon>Trichosporonales</taxon>
        <taxon>Trichosporonaceae</taxon>
        <taxon>Cutaneotrichosporon</taxon>
    </lineage>
</organism>
<dbReference type="PANTHER" id="PTHR40621:SF6">
    <property type="entry name" value="AP-1-LIKE TRANSCRIPTION FACTOR YAP1-RELATED"/>
    <property type="match status" value="1"/>
</dbReference>
<evidence type="ECO:0000313" key="6">
    <source>
        <dbReference type="EMBL" id="GMK58266.1"/>
    </source>
</evidence>
<dbReference type="PANTHER" id="PTHR40621">
    <property type="entry name" value="TRANSCRIPTION FACTOR KAPC-RELATED"/>
    <property type="match status" value="1"/>
</dbReference>
<dbReference type="GO" id="GO:0090575">
    <property type="term" value="C:RNA polymerase II transcription regulator complex"/>
    <property type="evidence" value="ECO:0007669"/>
    <property type="project" value="TreeGrafter"/>
</dbReference>
<dbReference type="GO" id="GO:0005737">
    <property type="term" value="C:cytoplasm"/>
    <property type="evidence" value="ECO:0007669"/>
    <property type="project" value="UniProtKB-SubCell"/>
</dbReference>
<evidence type="ECO:0000259" key="5">
    <source>
        <dbReference type="PROSITE" id="PS50217"/>
    </source>
</evidence>
<feature type="compositionally biased region" description="Polar residues" evidence="4">
    <location>
        <begin position="318"/>
        <end position="351"/>
    </location>
</feature>
<feature type="compositionally biased region" description="Low complexity" evidence="4">
    <location>
        <begin position="214"/>
        <end position="228"/>
    </location>
</feature>
<reference evidence="6" key="1">
    <citation type="journal article" date="2023" name="BMC Genomics">
        <title>Chromosome-level genome assemblies of Cutaneotrichosporon spp. (Trichosporonales, Basidiomycota) reveal imbalanced evolution between nucleotide sequences and chromosome synteny.</title>
        <authorList>
            <person name="Kobayashi Y."/>
            <person name="Kayamori A."/>
            <person name="Aoki K."/>
            <person name="Shiwa Y."/>
            <person name="Matsutani M."/>
            <person name="Fujita N."/>
            <person name="Sugita T."/>
            <person name="Iwasaki W."/>
            <person name="Tanaka N."/>
            <person name="Takashima M."/>
        </authorList>
    </citation>
    <scope>NUCLEOTIDE SEQUENCE</scope>
    <source>
        <strain evidence="6">HIS016</strain>
    </source>
</reference>
<evidence type="ECO:0000256" key="4">
    <source>
        <dbReference type="SAM" id="MobiDB-lite"/>
    </source>
</evidence>
<dbReference type="InterPro" id="IPR046347">
    <property type="entry name" value="bZIP_sf"/>
</dbReference>
<feature type="region of interest" description="Disordered" evidence="4">
    <location>
        <begin position="211"/>
        <end position="354"/>
    </location>
</feature>
<dbReference type="InterPro" id="IPR023167">
    <property type="entry name" value="Yap1_redox_dom_sf"/>
</dbReference>
<dbReference type="AlphaFoldDB" id="A0AAD3YCN9"/>
<dbReference type="GO" id="GO:0000976">
    <property type="term" value="F:transcription cis-regulatory region binding"/>
    <property type="evidence" value="ECO:0007669"/>
    <property type="project" value="InterPro"/>
</dbReference>
<comment type="subcellular location">
    <subcellularLocation>
        <location evidence="2">Cytoplasm</location>
    </subcellularLocation>
    <subcellularLocation>
        <location evidence="1">Nucleus</location>
    </subcellularLocation>
</comment>
<feature type="compositionally biased region" description="Basic and acidic residues" evidence="4">
    <location>
        <begin position="143"/>
        <end position="162"/>
    </location>
</feature>
<dbReference type="Gene3D" id="1.20.5.170">
    <property type="match status" value="1"/>
</dbReference>
<feature type="compositionally biased region" description="Polar residues" evidence="4">
    <location>
        <begin position="530"/>
        <end position="555"/>
    </location>
</feature>
<feature type="compositionally biased region" description="Basic residues" evidence="4">
    <location>
        <begin position="105"/>
        <end position="114"/>
    </location>
</feature>
<dbReference type="SUPFAM" id="SSF57959">
    <property type="entry name" value="Leucine zipper domain"/>
    <property type="match status" value="1"/>
</dbReference>
<keyword evidence="7" id="KW-1185">Reference proteome</keyword>
<dbReference type="GO" id="GO:0001228">
    <property type="term" value="F:DNA-binding transcription activator activity, RNA polymerase II-specific"/>
    <property type="evidence" value="ECO:0007669"/>
    <property type="project" value="TreeGrafter"/>
</dbReference>
<dbReference type="Pfam" id="PF00170">
    <property type="entry name" value="bZIP_1"/>
    <property type="match status" value="1"/>
</dbReference>
<dbReference type="InterPro" id="IPR050936">
    <property type="entry name" value="AP-1-like"/>
</dbReference>
<dbReference type="InterPro" id="IPR004827">
    <property type="entry name" value="bZIP"/>
</dbReference>
<comment type="caution">
    <text evidence="6">The sequence shown here is derived from an EMBL/GenBank/DDBJ whole genome shotgun (WGS) entry which is preliminary data.</text>
</comment>
<reference evidence="6" key="2">
    <citation type="submission" date="2023-06" db="EMBL/GenBank/DDBJ databases">
        <authorList>
            <person name="Kobayashi Y."/>
            <person name="Kayamori A."/>
            <person name="Aoki K."/>
            <person name="Shiwa Y."/>
            <person name="Fujita N."/>
            <person name="Sugita T."/>
            <person name="Iwasaki W."/>
            <person name="Tanaka N."/>
            <person name="Takashima M."/>
        </authorList>
    </citation>
    <scope>NUCLEOTIDE SEQUENCE</scope>
    <source>
        <strain evidence="6">HIS016</strain>
    </source>
</reference>
<dbReference type="Proteomes" id="UP001222932">
    <property type="component" value="Unassembled WGS sequence"/>
</dbReference>
<feature type="compositionally biased region" description="Polar residues" evidence="4">
    <location>
        <begin position="263"/>
        <end position="291"/>
    </location>
</feature>
<dbReference type="Gene3D" id="1.10.238.100">
    <property type="entry name" value="YAP1 redox domain. Chain B"/>
    <property type="match status" value="1"/>
</dbReference>
<accession>A0AAD3YCN9</accession>
<dbReference type="CDD" id="cd14688">
    <property type="entry name" value="bZIP_YAP"/>
    <property type="match status" value="1"/>
</dbReference>
<name>A0AAD3YCN9_9TREE</name>
<sequence>MDALTPNTAAFLDSLTYDAIKTEPEIVSMPPSTFFPVPGRDTPEESSPDSVAPKRMNVVVSDDSDNEIGNAIGHKRKASSAHALQDDDDGDDSLSDTAHDDKRQHNGRKSGGRRKSTENLNSNKSTKTEQGGKDTVITKAQRRKEQNRAAQKAFRERREAKVRDLEQKVAELEAKSFGASVENENLRNILKRLQEENVALKQASFTFSMPVTGQPPSSQPVSAQPVPVNGTANDTATNGQTSTGGIDWSSFAALSRKPPSPPHSVSNDSLRSINDPSPQVVHRNSSGSGASPESLFSIGPSPDGRMPNLFGGNGKGGSNTVAQTAFQEALKRQSSSTSPNDQLSTPSSIGGTNKDDVEALFRSFYPNGIDSMLQSMTNNSGTSNQANLQTQMPQYTFLTQTPGLTSQADTTNPFAKLFGDATSYRDSSNDATARIQTTTVSNTSSTFAGVSNQSQWSDLTDNSVNDFLNSLAGSNKNVDPSDLTGGADDEAFSRQLEALIAQSGGVSPESAFNLAPSNVFSPTNYLNMSPSPLRSLSNSQSPQSGTDATSPQSDIKSPRSIGGALCDTGVVHVLSEDGRVMRPSEVWTRMGMHDSDPQDLMIDDLCDQMKEKATCKDGRRYMKFDDVEGMMRRRADDQPKTKPQTNTAPALTKLDPALDPNLVCAKDENGEYDPIACQAKLNEEFLKQNGLAI</sequence>
<dbReference type="SMART" id="SM00338">
    <property type="entry name" value="BRLZ"/>
    <property type="match status" value="1"/>
</dbReference>
<dbReference type="PROSITE" id="PS00036">
    <property type="entry name" value="BZIP_BASIC"/>
    <property type="match status" value="1"/>
</dbReference>
<proteinExistence type="predicted"/>
<dbReference type="EMBL" id="BTCM01000005">
    <property type="protein sequence ID" value="GMK58266.1"/>
    <property type="molecule type" value="Genomic_DNA"/>
</dbReference>
<gene>
    <name evidence="6" type="primary">YAP1</name>
    <name evidence="6" type="ORF">CspeluHIS016_0502980</name>
</gene>